<proteinExistence type="predicted"/>
<feature type="compositionally biased region" description="Basic and acidic residues" evidence="1">
    <location>
        <begin position="22"/>
        <end position="31"/>
    </location>
</feature>
<evidence type="ECO:0000256" key="1">
    <source>
        <dbReference type="SAM" id="MobiDB-lite"/>
    </source>
</evidence>
<protein>
    <submittedName>
        <fullName evidence="2">Uncharacterized protein</fullName>
    </submittedName>
</protein>
<sequence>MATDFFGPGVSRRPTATLIGSADRRSEPISS</sequence>
<dbReference type="EMBL" id="JACCBT010000001">
    <property type="protein sequence ID" value="NYE11150.1"/>
    <property type="molecule type" value="Genomic_DNA"/>
</dbReference>
<evidence type="ECO:0000313" key="3">
    <source>
        <dbReference type="Proteomes" id="UP000591272"/>
    </source>
</evidence>
<dbReference type="Proteomes" id="UP000591272">
    <property type="component" value="Unassembled WGS sequence"/>
</dbReference>
<gene>
    <name evidence="2" type="ORF">BJ999_001446</name>
</gene>
<keyword evidence="3" id="KW-1185">Reference proteome</keyword>
<name>A0A7Y9G9S9_9ACTN</name>
<evidence type="ECO:0000313" key="2">
    <source>
        <dbReference type="EMBL" id="NYE11150.1"/>
    </source>
</evidence>
<comment type="caution">
    <text evidence="2">The sequence shown here is derived from an EMBL/GenBank/DDBJ whole genome shotgun (WGS) entry which is preliminary data.</text>
</comment>
<feature type="region of interest" description="Disordered" evidence="1">
    <location>
        <begin position="1"/>
        <end position="31"/>
    </location>
</feature>
<dbReference type="AlphaFoldDB" id="A0A7Y9G9S9"/>
<reference evidence="2 3" key="1">
    <citation type="submission" date="2020-07" db="EMBL/GenBank/DDBJ databases">
        <title>Sequencing the genomes of 1000 actinobacteria strains.</title>
        <authorList>
            <person name="Klenk H.-P."/>
        </authorList>
    </citation>
    <scope>NUCLEOTIDE SEQUENCE [LARGE SCALE GENOMIC DNA]</scope>
    <source>
        <strain evidence="2 3">DSM 43461</strain>
    </source>
</reference>
<organism evidence="2 3">
    <name type="scientific">Actinomadura citrea</name>
    <dbReference type="NCBI Taxonomy" id="46158"/>
    <lineage>
        <taxon>Bacteria</taxon>
        <taxon>Bacillati</taxon>
        <taxon>Actinomycetota</taxon>
        <taxon>Actinomycetes</taxon>
        <taxon>Streptosporangiales</taxon>
        <taxon>Thermomonosporaceae</taxon>
        <taxon>Actinomadura</taxon>
    </lineage>
</organism>
<accession>A0A7Y9G9S9</accession>